<reference evidence="1" key="2">
    <citation type="submission" date="2022-05" db="EMBL/GenBank/DDBJ databases">
        <authorList>
            <person name="Kim J.-S."/>
            <person name="Lee K."/>
            <person name="Suh M."/>
            <person name="Eom M."/>
            <person name="Kim J.-S."/>
            <person name="Kim D.-S."/>
            <person name="Ko S.-H."/>
            <person name="Shin Y."/>
            <person name="Lee J.-S."/>
        </authorList>
    </citation>
    <scope>NUCLEOTIDE SEQUENCE</scope>
    <source>
        <strain evidence="1">N237</strain>
    </source>
</reference>
<organism evidence="1 2">
    <name type="scientific">Jatrophihabitans telluris</name>
    <dbReference type="NCBI Taxonomy" id="2038343"/>
    <lineage>
        <taxon>Bacteria</taxon>
        <taxon>Bacillati</taxon>
        <taxon>Actinomycetota</taxon>
        <taxon>Actinomycetes</taxon>
        <taxon>Jatrophihabitantales</taxon>
        <taxon>Jatrophihabitantaceae</taxon>
        <taxon>Jatrophihabitans</taxon>
    </lineage>
</organism>
<dbReference type="EMBL" id="CP097332">
    <property type="protein sequence ID" value="UQX88479.1"/>
    <property type="molecule type" value="Genomic_DNA"/>
</dbReference>
<evidence type="ECO:0000313" key="2">
    <source>
        <dbReference type="Proteomes" id="UP001056336"/>
    </source>
</evidence>
<reference evidence="1" key="1">
    <citation type="journal article" date="2018" name="Int. J. Syst. Evol. Microbiol.">
        <title>Jatrophihabitans telluris sp. nov., isolated from sediment soil of lava forest wetlands and the emended description of the genus Jatrophihabitans.</title>
        <authorList>
            <person name="Lee K.C."/>
            <person name="Suh M.K."/>
            <person name="Eom M.K."/>
            <person name="Kim K.K."/>
            <person name="Kim J.S."/>
            <person name="Kim D.S."/>
            <person name="Ko S.H."/>
            <person name="Shin Y.K."/>
            <person name="Lee J.S."/>
        </authorList>
    </citation>
    <scope>NUCLEOTIDE SEQUENCE</scope>
    <source>
        <strain evidence="1">N237</strain>
    </source>
</reference>
<protein>
    <submittedName>
        <fullName evidence="1">DUF1697 domain-containing protein</fullName>
    </submittedName>
</protein>
<dbReference type="RefSeq" id="WP_249772018.1">
    <property type="nucleotide sequence ID" value="NZ_CP097332.1"/>
</dbReference>
<dbReference type="PANTHER" id="PTHR36439">
    <property type="entry name" value="BLL4334 PROTEIN"/>
    <property type="match status" value="1"/>
</dbReference>
<keyword evidence="2" id="KW-1185">Reference proteome</keyword>
<dbReference type="Proteomes" id="UP001056336">
    <property type="component" value="Chromosome"/>
</dbReference>
<evidence type="ECO:0000313" key="1">
    <source>
        <dbReference type="EMBL" id="UQX88479.1"/>
    </source>
</evidence>
<accession>A0ABY4R087</accession>
<sequence length="181" mass="19591">MTVFIGLLRGINVGGHATLPMADLRRIAGQAGLSDVKTYIQSGNLVFTSSRRDEQGLADDLTAAIKADAGIEPAVVLRTLAHWQQAISSNPYAVGAVDPKSLHVCFFADTPPNDVLDGIELSAYEPEAAQVVGRQLYYFLPNGLGRSKLAADLSRRKPIKAGTVRNWRTVQKLAELAHELR</sequence>
<dbReference type="Pfam" id="PF08002">
    <property type="entry name" value="DUF1697"/>
    <property type="match status" value="1"/>
</dbReference>
<dbReference type="PIRSF" id="PIRSF008502">
    <property type="entry name" value="UCP008502"/>
    <property type="match status" value="1"/>
</dbReference>
<dbReference type="InterPro" id="IPR012545">
    <property type="entry name" value="DUF1697"/>
</dbReference>
<gene>
    <name evidence="1" type="ORF">M6D93_00390</name>
</gene>
<proteinExistence type="predicted"/>
<name>A0ABY4R087_9ACTN</name>
<dbReference type="Gene3D" id="3.30.70.1280">
    <property type="entry name" value="SP0830-like domains"/>
    <property type="match status" value="1"/>
</dbReference>
<dbReference type="SUPFAM" id="SSF160379">
    <property type="entry name" value="SP0830-like"/>
    <property type="match status" value="1"/>
</dbReference>
<dbReference type="PANTHER" id="PTHR36439:SF1">
    <property type="entry name" value="DUF1697 DOMAIN-CONTAINING PROTEIN"/>
    <property type="match status" value="1"/>
</dbReference>